<evidence type="ECO:0000313" key="1">
    <source>
        <dbReference type="EMBL" id="KPJ53164.1"/>
    </source>
</evidence>
<dbReference type="AlphaFoldDB" id="A0A0S7WU81"/>
<accession>A0A0S7WU81</accession>
<proteinExistence type="predicted"/>
<dbReference type="EMBL" id="LIZS01000028">
    <property type="protein sequence ID" value="KPJ53164.1"/>
    <property type="molecule type" value="Genomic_DNA"/>
</dbReference>
<protein>
    <recommendedName>
        <fullName evidence="3">Lipoprotein</fullName>
    </recommendedName>
</protein>
<name>A0A0S7WU81_UNCT6</name>
<sequence>MKTSQPEKLLLVILSLLVILGCAPSRHRYRKAPEASVTVEITNVDHVRAHAAAEEFLNAWVNRDEEKGLSLLATRVRALYAEEDLRAYISGEDDPRHHSYSIGQAETLPDGRIRIEVELAHLNLEANWKVLWQREAHITMEKDAGGRWLVSELP</sequence>
<evidence type="ECO:0008006" key="3">
    <source>
        <dbReference type="Google" id="ProtNLM"/>
    </source>
</evidence>
<evidence type="ECO:0000313" key="2">
    <source>
        <dbReference type="Proteomes" id="UP000052008"/>
    </source>
</evidence>
<comment type="caution">
    <text evidence="1">The sequence shown here is derived from an EMBL/GenBank/DDBJ whole genome shotgun (WGS) entry which is preliminary data.</text>
</comment>
<organism evidence="1 2">
    <name type="scientific">candidate division TA06 bacterium DG_24</name>
    <dbReference type="NCBI Taxonomy" id="1703770"/>
    <lineage>
        <taxon>Bacteria</taxon>
        <taxon>Bacteria division TA06</taxon>
    </lineage>
</organism>
<dbReference type="Proteomes" id="UP000052008">
    <property type="component" value="Unassembled WGS sequence"/>
</dbReference>
<dbReference type="PROSITE" id="PS51257">
    <property type="entry name" value="PROKAR_LIPOPROTEIN"/>
    <property type="match status" value="1"/>
</dbReference>
<reference evidence="1 2" key="1">
    <citation type="journal article" date="2015" name="Microbiome">
        <title>Genomic resolution of linkages in carbon, nitrogen, and sulfur cycling among widespread estuary sediment bacteria.</title>
        <authorList>
            <person name="Baker B.J."/>
            <person name="Lazar C.S."/>
            <person name="Teske A.P."/>
            <person name="Dick G.J."/>
        </authorList>
    </citation>
    <scope>NUCLEOTIDE SEQUENCE [LARGE SCALE GENOMIC DNA]</scope>
    <source>
        <strain evidence="1">DG_24</strain>
    </source>
</reference>
<gene>
    <name evidence="1" type="ORF">AMJ39_05620</name>
</gene>